<reference evidence="1" key="1">
    <citation type="submission" date="2020-08" db="EMBL/GenBank/DDBJ databases">
        <title>Multicomponent nature underlies the extraordinary mechanical properties of spider dragline silk.</title>
        <authorList>
            <person name="Kono N."/>
            <person name="Nakamura H."/>
            <person name="Mori M."/>
            <person name="Yoshida Y."/>
            <person name="Ohtoshi R."/>
            <person name="Malay A.D."/>
            <person name="Moran D.A.P."/>
            <person name="Tomita M."/>
            <person name="Numata K."/>
            <person name="Arakawa K."/>
        </authorList>
    </citation>
    <scope>NUCLEOTIDE SEQUENCE</scope>
</reference>
<evidence type="ECO:0000313" key="2">
    <source>
        <dbReference type="Proteomes" id="UP000886998"/>
    </source>
</evidence>
<name>A0A8X6XDY5_9ARAC</name>
<dbReference type="EMBL" id="BMAV01008220">
    <property type="protein sequence ID" value="GFY51613.1"/>
    <property type="molecule type" value="Genomic_DNA"/>
</dbReference>
<accession>A0A8X6XDY5</accession>
<dbReference type="Proteomes" id="UP000886998">
    <property type="component" value="Unassembled WGS sequence"/>
</dbReference>
<gene>
    <name evidence="1" type="primary">AVEN_230961_1</name>
    <name evidence="1" type="ORF">TNIN_248651</name>
</gene>
<dbReference type="OrthoDB" id="6425120at2759"/>
<evidence type="ECO:0000313" key="1">
    <source>
        <dbReference type="EMBL" id="GFY51613.1"/>
    </source>
</evidence>
<sequence length="92" mass="10850">MTVVMYIRPPMCPMDEDDEPKGDTKTVDDCQQFLQPSSRNKRKNFKPRNIVYRFHADDEYGTDEECFDGQHYNVRSSPNRCSPFSLVAYRSF</sequence>
<comment type="caution">
    <text evidence="1">The sequence shown here is derived from an EMBL/GenBank/DDBJ whole genome shotgun (WGS) entry which is preliminary data.</text>
</comment>
<keyword evidence="2" id="KW-1185">Reference proteome</keyword>
<protein>
    <submittedName>
        <fullName evidence="1">Uncharacterized protein</fullName>
    </submittedName>
</protein>
<proteinExistence type="predicted"/>
<organism evidence="1 2">
    <name type="scientific">Trichonephila inaurata madagascariensis</name>
    <dbReference type="NCBI Taxonomy" id="2747483"/>
    <lineage>
        <taxon>Eukaryota</taxon>
        <taxon>Metazoa</taxon>
        <taxon>Ecdysozoa</taxon>
        <taxon>Arthropoda</taxon>
        <taxon>Chelicerata</taxon>
        <taxon>Arachnida</taxon>
        <taxon>Araneae</taxon>
        <taxon>Araneomorphae</taxon>
        <taxon>Entelegynae</taxon>
        <taxon>Araneoidea</taxon>
        <taxon>Nephilidae</taxon>
        <taxon>Trichonephila</taxon>
        <taxon>Trichonephila inaurata</taxon>
    </lineage>
</organism>
<dbReference type="AlphaFoldDB" id="A0A8X6XDY5"/>